<protein>
    <recommendedName>
        <fullName evidence="3">Recombinase zinc beta ribbon domain-containing protein</fullName>
    </recommendedName>
</protein>
<evidence type="ECO:0000313" key="2">
    <source>
        <dbReference type="Proteomes" id="UP001055125"/>
    </source>
</evidence>
<dbReference type="EMBL" id="BPQP01000001">
    <property type="protein sequence ID" value="GJD92879.1"/>
    <property type="molecule type" value="Genomic_DNA"/>
</dbReference>
<accession>A0ABQ4RT46</accession>
<organism evidence="1 2">
    <name type="scientific">Methylobacterium iners</name>
    <dbReference type="NCBI Taxonomy" id="418707"/>
    <lineage>
        <taxon>Bacteria</taxon>
        <taxon>Pseudomonadati</taxon>
        <taxon>Pseudomonadota</taxon>
        <taxon>Alphaproteobacteria</taxon>
        <taxon>Hyphomicrobiales</taxon>
        <taxon>Methylobacteriaceae</taxon>
        <taxon>Methylobacterium</taxon>
    </lineage>
</organism>
<evidence type="ECO:0008006" key="3">
    <source>
        <dbReference type="Google" id="ProtNLM"/>
    </source>
</evidence>
<comment type="caution">
    <text evidence="1">The sequence shown here is derived from an EMBL/GenBank/DDBJ whole genome shotgun (WGS) entry which is preliminary data.</text>
</comment>
<evidence type="ECO:0000313" key="1">
    <source>
        <dbReference type="EMBL" id="GJD92879.1"/>
    </source>
</evidence>
<gene>
    <name evidence="1" type="ORF">OCOJLMKI_0062</name>
</gene>
<keyword evidence="2" id="KW-1185">Reference proteome</keyword>
<reference evidence="1" key="2">
    <citation type="submission" date="2021-08" db="EMBL/GenBank/DDBJ databases">
        <authorList>
            <person name="Tani A."/>
            <person name="Ola A."/>
            <person name="Ogura Y."/>
            <person name="Katsura K."/>
            <person name="Hayashi T."/>
        </authorList>
    </citation>
    <scope>NUCLEOTIDE SEQUENCE</scope>
    <source>
        <strain evidence="1">DSM 19015</strain>
    </source>
</reference>
<proteinExistence type="predicted"/>
<dbReference type="Proteomes" id="UP001055125">
    <property type="component" value="Unassembled WGS sequence"/>
</dbReference>
<name>A0ABQ4RT46_9HYPH</name>
<sequence>MNGAACQVCGRRIALKMDGKVRLHHQRGLVCAGSDHVQLKDGTDAIVAAIAAANLTARSLRATVADHAARRLNWPLPPSIDQGIRDAEREAFRLERRLKSWRTRDERRARHFERYGWTW</sequence>
<reference evidence="1" key="1">
    <citation type="journal article" date="2021" name="Front. Microbiol.">
        <title>Comprehensive Comparative Genomics and Phenotyping of Methylobacterium Species.</title>
        <authorList>
            <person name="Alessa O."/>
            <person name="Ogura Y."/>
            <person name="Fujitani Y."/>
            <person name="Takami H."/>
            <person name="Hayashi T."/>
            <person name="Sahin N."/>
            <person name="Tani A."/>
        </authorList>
    </citation>
    <scope>NUCLEOTIDE SEQUENCE</scope>
    <source>
        <strain evidence="1">DSM 19015</strain>
    </source>
</reference>
<dbReference type="RefSeq" id="WP_238241930.1">
    <property type="nucleotide sequence ID" value="NZ_BPQP01000001.1"/>
</dbReference>